<evidence type="ECO:0000256" key="3">
    <source>
        <dbReference type="ARBA" id="ARBA00022806"/>
    </source>
</evidence>
<feature type="region of interest" description="Disordered" evidence="5">
    <location>
        <begin position="1033"/>
        <end position="1094"/>
    </location>
</feature>
<dbReference type="GO" id="GO:0003724">
    <property type="term" value="F:RNA helicase activity"/>
    <property type="evidence" value="ECO:0007669"/>
    <property type="project" value="InterPro"/>
</dbReference>
<organism evidence="8 9">
    <name type="scientific">Corynebacterium bovis DSM 20582 = CIP 54.80</name>
    <dbReference type="NCBI Taxonomy" id="927655"/>
    <lineage>
        <taxon>Bacteria</taxon>
        <taxon>Bacillati</taxon>
        <taxon>Actinomycetota</taxon>
        <taxon>Actinomycetes</taxon>
        <taxon>Mycobacteriales</taxon>
        <taxon>Corynebacteriaceae</taxon>
        <taxon>Corynebacterium</taxon>
    </lineage>
</organism>
<dbReference type="PANTHER" id="PTHR18934">
    <property type="entry name" value="ATP-DEPENDENT RNA HELICASE"/>
    <property type="match status" value="1"/>
</dbReference>
<feature type="compositionally biased region" description="Basic and acidic residues" evidence="5">
    <location>
        <begin position="1049"/>
        <end position="1059"/>
    </location>
</feature>
<dbReference type="GO" id="GO:0016787">
    <property type="term" value="F:hydrolase activity"/>
    <property type="evidence" value="ECO:0007669"/>
    <property type="project" value="UniProtKB-KW"/>
</dbReference>
<dbReference type="InterPro" id="IPR024590">
    <property type="entry name" value="HrpA_C"/>
</dbReference>
<dbReference type="Pfam" id="PF00270">
    <property type="entry name" value="DEAD"/>
    <property type="match status" value="1"/>
</dbReference>
<dbReference type="PANTHER" id="PTHR18934:SF99">
    <property type="entry name" value="ATP-DEPENDENT RNA HELICASE DHX37-RELATED"/>
    <property type="match status" value="1"/>
</dbReference>
<evidence type="ECO:0000259" key="6">
    <source>
        <dbReference type="PROSITE" id="PS51192"/>
    </source>
</evidence>
<dbReference type="Pfam" id="PF07717">
    <property type="entry name" value="OB_NTP_bind"/>
    <property type="match status" value="1"/>
</dbReference>
<feature type="compositionally biased region" description="Gly residues" evidence="5">
    <location>
        <begin position="1085"/>
        <end position="1094"/>
    </location>
</feature>
<dbReference type="CDD" id="cd18791">
    <property type="entry name" value="SF2_C_RHA"/>
    <property type="match status" value="1"/>
</dbReference>
<feature type="region of interest" description="Disordered" evidence="5">
    <location>
        <begin position="407"/>
        <end position="505"/>
    </location>
</feature>
<keyword evidence="2" id="KW-0378">Hydrolase</keyword>
<evidence type="ECO:0000256" key="5">
    <source>
        <dbReference type="SAM" id="MobiDB-lite"/>
    </source>
</evidence>
<dbReference type="InterPro" id="IPR011709">
    <property type="entry name" value="DEAD-box_helicase_OB_fold"/>
</dbReference>
<keyword evidence="1" id="KW-0547">Nucleotide-binding</keyword>
<dbReference type="SMART" id="SM00382">
    <property type="entry name" value="AAA"/>
    <property type="match status" value="1"/>
</dbReference>
<dbReference type="GO" id="GO:0005524">
    <property type="term" value="F:ATP binding"/>
    <property type="evidence" value="ECO:0007669"/>
    <property type="project" value="UniProtKB-KW"/>
</dbReference>
<accession>A0A8I0CLF3</accession>
<evidence type="ECO:0000313" key="9">
    <source>
        <dbReference type="Proteomes" id="UP000612712"/>
    </source>
</evidence>
<dbReference type="PROSITE" id="PS51192">
    <property type="entry name" value="HELICASE_ATP_BIND_1"/>
    <property type="match status" value="1"/>
</dbReference>
<keyword evidence="3 8" id="KW-0347">Helicase</keyword>
<feature type="compositionally biased region" description="Basic and acidic residues" evidence="5">
    <location>
        <begin position="410"/>
        <end position="419"/>
    </location>
</feature>
<dbReference type="SUPFAM" id="SSF52540">
    <property type="entry name" value="P-loop containing nucleoside triphosphate hydrolases"/>
    <property type="match status" value="1"/>
</dbReference>
<feature type="compositionally biased region" description="Basic and acidic residues" evidence="5">
    <location>
        <begin position="427"/>
        <end position="443"/>
    </location>
</feature>
<evidence type="ECO:0000256" key="1">
    <source>
        <dbReference type="ARBA" id="ARBA00022741"/>
    </source>
</evidence>
<protein>
    <submittedName>
        <fullName evidence="8">HrpA-like RNA helicase</fullName>
    </submittedName>
</protein>
<comment type="caution">
    <text evidence="8">The sequence shown here is derived from an EMBL/GenBank/DDBJ whole genome shotgun (WGS) entry which is preliminary data.</text>
</comment>
<dbReference type="NCBIfam" id="TIGR01967">
    <property type="entry name" value="DEAH_box_HrpA"/>
    <property type="match status" value="1"/>
</dbReference>
<dbReference type="SMART" id="SM00847">
    <property type="entry name" value="HA2"/>
    <property type="match status" value="1"/>
</dbReference>
<gene>
    <name evidence="8" type="ORF">FHU32_001786</name>
</gene>
<dbReference type="InterPro" id="IPR007502">
    <property type="entry name" value="Helicase-assoc_dom"/>
</dbReference>
<name>A0A8I0CLF3_9CORY</name>
<reference evidence="8" key="1">
    <citation type="submission" date="2020-08" db="EMBL/GenBank/DDBJ databases">
        <title>Sequencing the genomes of 1000 actinobacteria strains.</title>
        <authorList>
            <person name="Klenk H.-P."/>
        </authorList>
    </citation>
    <scope>NUCLEOTIDE SEQUENCE</scope>
    <source>
        <strain evidence="8">DSM 20582</strain>
    </source>
</reference>
<dbReference type="Gene3D" id="1.10.10.2130">
    <property type="entry name" value="DEAH helicase family, winged-helix domain"/>
    <property type="match status" value="1"/>
</dbReference>
<dbReference type="SMART" id="SM00487">
    <property type="entry name" value="DEXDc"/>
    <property type="match status" value="1"/>
</dbReference>
<evidence type="ECO:0000256" key="2">
    <source>
        <dbReference type="ARBA" id="ARBA00022801"/>
    </source>
</evidence>
<dbReference type="Gene3D" id="3.40.50.300">
    <property type="entry name" value="P-loop containing nucleotide triphosphate hydrolases"/>
    <property type="match status" value="2"/>
</dbReference>
<feature type="domain" description="Helicase ATP-binding" evidence="6">
    <location>
        <begin position="1"/>
        <end position="167"/>
    </location>
</feature>
<dbReference type="InterPro" id="IPR001650">
    <property type="entry name" value="Helicase_C-like"/>
</dbReference>
<dbReference type="InterPro" id="IPR027417">
    <property type="entry name" value="P-loop_NTPase"/>
</dbReference>
<keyword evidence="4" id="KW-0067">ATP-binding</keyword>
<dbReference type="InterPro" id="IPR014001">
    <property type="entry name" value="Helicase_ATP-bd"/>
</dbReference>
<dbReference type="Pfam" id="PF00271">
    <property type="entry name" value="Helicase_C"/>
    <property type="match status" value="1"/>
</dbReference>
<feature type="compositionally biased region" description="Basic and acidic residues" evidence="5">
    <location>
        <begin position="449"/>
        <end position="465"/>
    </location>
</feature>
<evidence type="ECO:0000259" key="7">
    <source>
        <dbReference type="PROSITE" id="PS51194"/>
    </source>
</evidence>
<feature type="compositionally biased region" description="Gly residues" evidence="5">
    <location>
        <begin position="466"/>
        <end position="483"/>
    </location>
</feature>
<dbReference type="PROSITE" id="PS51194">
    <property type="entry name" value="HELICASE_CTER"/>
    <property type="match status" value="1"/>
</dbReference>
<dbReference type="InterPro" id="IPR011545">
    <property type="entry name" value="DEAD/DEAH_box_helicase_dom"/>
</dbReference>
<dbReference type="Gene3D" id="1.20.120.1080">
    <property type="match status" value="1"/>
</dbReference>
<feature type="domain" description="Helicase C-terminal" evidence="7">
    <location>
        <begin position="204"/>
        <end position="374"/>
    </location>
</feature>
<proteinExistence type="predicted"/>
<dbReference type="GO" id="GO:0003723">
    <property type="term" value="F:RNA binding"/>
    <property type="evidence" value="ECO:0007669"/>
    <property type="project" value="TreeGrafter"/>
</dbReference>
<dbReference type="InterPro" id="IPR010222">
    <property type="entry name" value="RNA_helicase_HrpA"/>
</dbReference>
<evidence type="ECO:0000256" key="4">
    <source>
        <dbReference type="ARBA" id="ARBA00022840"/>
    </source>
</evidence>
<dbReference type="Pfam" id="PF21010">
    <property type="entry name" value="HA2_C"/>
    <property type="match status" value="1"/>
</dbReference>
<dbReference type="SMART" id="SM00490">
    <property type="entry name" value="HELICc"/>
    <property type="match status" value="1"/>
</dbReference>
<feature type="compositionally biased region" description="Low complexity" evidence="5">
    <location>
        <begin position="1033"/>
        <end position="1046"/>
    </location>
</feature>
<evidence type="ECO:0000313" key="8">
    <source>
        <dbReference type="EMBL" id="MBB3116547.1"/>
    </source>
</evidence>
<dbReference type="InterPro" id="IPR003593">
    <property type="entry name" value="AAA+_ATPase"/>
</dbReference>
<dbReference type="InterPro" id="IPR042035">
    <property type="entry name" value="DEAH_win-hel_dom"/>
</dbReference>
<dbReference type="EMBL" id="JACHWT010000007">
    <property type="protein sequence ID" value="MBB3116547.1"/>
    <property type="molecule type" value="Genomic_DNA"/>
</dbReference>
<sequence>MAAIRDHQVVIVAGETGSGKTTQLPKMCLALGRGRRKLIGHTQPRRIAARSVADRIADELGETCGQPGGRVGYKIRFDDTVRKSTSVKLMTDGILLAEIQRDRLLRAYDTIIVDEAHERSLNIDFLLGYLREILPRRPDLKVIITSATIDPDSFARHFADADGTPAPVIEVSGRTYPVEIRYRPLTRTVPVGDSGEVREEQTDPLDGLVAACRELMGEGPGDILCFFSGEREIRDAADALTAQHWRNVDVLPLFGRLSNAEQHRVFSTGPHRRIVLATNIAETSLTVPGIKYVVDTGYARISRYSHRTKVQRLPVEEISQASARQRSGRCGRTSDGIAVRLYSEENFEARPEFTDPEILRTHLASVILSMAALDLGDIEKFPFLQPPDSRAVKDGLRLLRELGAITDPRASGDDADRAGGADGGGGDTRDGRDGGGGDTRGGRDGGGGDTRDGRDGGGGDTRGGRDGGGGDTRGGRDGGGGDTRGGRDGGRPATTGGPTLTTVGRDLARIPTDPRLARMLVAAHENNVLEQLAVIVAALSIQDVRERPLEHQQKADQLHARFAGDSDFTSVLALWNYLQEKRRELSGNAFRRLCGAEFIHYMRVREWMDLVRQLLSTIQDLRWKVPNIRHVRDLTFDDLAVHDEAVHRSILTGVLTNVGMKNGTGRQFTGTRSTTFTVHPSSNLAKNPPQWIMAAELVETSRLFARTVGPIAPEWVEQVAPHMVRYVHSEPHWSSSRGAAMVHEKVLMLGLPIVADRRVPLSRTDPAEARTQFIRHALVEGDWTTRHAFFHRNREVLAEVGELEDKARRRDIVVDDQVVFDFYDARIPADVVSARHFDSWWKKASRRDPHSLDIDPESLIDSDSGAAHAQEYPDVWRQGSLEFELSYVFSPGDPDDGITMRVPLPLLATVDGTAIQWLVTGMRHELVVALIRSLPKALRTSVVPATNFATAALRTMVPFDGPLDVALADALRSLGGRGISAGDFDWDRVPGHLRMTVAAVDRRGKVVDADKDLAALKDRLAGEVTQAIAQVAARSSGGARGSGPSPEDAALHGRDRSGEGRGGSRRGRRRGGRASGGQADSRSGGAAGSGGAGTGATLARAAAWTADGLGTVPDSVDTVVDGQSVQACPAVVATGDGVALTAFPTPQAAAAQQFKTVLDMMVAACTVSTNQMVKGLPLRQRVAVENYPSGGPEALISDARVVACRDLLDRFGPVIRDPDRCAEAVDAARRQGPGLVRQTVVAVAPAVLAVADMTDELAEWTGEPIEDMRAQLRFYMGDHALARHGVARLRHVPRYVEAMKARLAMMDSDPEKEEDLDAEVREAMREYEQTISRLPSARAASPQVKDVRWLIEELRVALFAQHLGTATTASLTRVRKALAKLG</sequence>
<dbReference type="Pfam" id="PF11898">
    <property type="entry name" value="DUF3418"/>
    <property type="match status" value="1"/>
</dbReference>
<dbReference type="Proteomes" id="UP000612712">
    <property type="component" value="Unassembled WGS sequence"/>
</dbReference>
<feature type="compositionally biased region" description="Basic residues" evidence="5">
    <location>
        <begin position="1063"/>
        <end position="1072"/>
    </location>
</feature>